<reference evidence="2" key="1">
    <citation type="submission" date="2023-07" db="EMBL/GenBank/DDBJ databases">
        <title>draft genome sequence of fig (Ficus carica).</title>
        <authorList>
            <person name="Takahashi T."/>
            <person name="Nishimura K."/>
        </authorList>
    </citation>
    <scope>NUCLEOTIDE SEQUENCE</scope>
</reference>
<accession>A0AA88A2S8</accession>
<organism evidence="2 3">
    <name type="scientific">Ficus carica</name>
    <name type="common">Common fig</name>
    <dbReference type="NCBI Taxonomy" id="3494"/>
    <lineage>
        <taxon>Eukaryota</taxon>
        <taxon>Viridiplantae</taxon>
        <taxon>Streptophyta</taxon>
        <taxon>Embryophyta</taxon>
        <taxon>Tracheophyta</taxon>
        <taxon>Spermatophyta</taxon>
        <taxon>Magnoliopsida</taxon>
        <taxon>eudicotyledons</taxon>
        <taxon>Gunneridae</taxon>
        <taxon>Pentapetalae</taxon>
        <taxon>rosids</taxon>
        <taxon>fabids</taxon>
        <taxon>Rosales</taxon>
        <taxon>Moraceae</taxon>
        <taxon>Ficeae</taxon>
        <taxon>Ficus</taxon>
    </lineage>
</organism>
<evidence type="ECO:0000256" key="1">
    <source>
        <dbReference type="SAM" id="MobiDB-lite"/>
    </source>
</evidence>
<dbReference type="AlphaFoldDB" id="A0AA88A2S8"/>
<feature type="compositionally biased region" description="Basic residues" evidence="1">
    <location>
        <begin position="52"/>
        <end position="61"/>
    </location>
</feature>
<dbReference type="EMBL" id="BTGU01000018">
    <property type="protein sequence ID" value="GMN44660.1"/>
    <property type="molecule type" value="Genomic_DNA"/>
</dbReference>
<feature type="compositionally biased region" description="Gly residues" evidence="1">
    <location>
        <begin position="13"/>
        <end position="50"/>
    </location>
</feature>
<protein>
    <submittedName>
        <fullName evidence="2">Uncharacterized protein</fullName>
    </submittedName>
</protein>
<evidence type="ECO:0000313" key="3">
    <source>
        <dbReference type="Proteomes" id="UP001187192"/>
    </source>
</evidence>
<name>A0AA88A2S8_FICCA</name>
<dbReference type="Proteomes" id="UP001187192">
    <property type="component" value="Unassembled WGS sequence"/>
</dbReference>
<feature type="region of interest" description="Disordered" evidence="1">
    <location>
        <begin position="1"/>
        <end position="70"/>
    </location>
</feature>
<proteinExistence type="predicted"/>
<sequence length="70" mass="6853">MGPGVEVLEEGRPGVGSAGGAGVGGPGRAGGAGGRGWLGGWGRMVGGTGVGRWHRGNRRGRSPATEKTWG</sequence>
<evidence type="ECO:0000313" key="2">
    <source>
        <dbReference type="EMBL" id="GMN44660.1"/>
    </source>
</evidence>
<gene>
    <name evidence="2" type="ORF">TIFTF001_013854</name>
</gene>
<comment type="caution">
    <text evidence="2">The sequence shown here is derived from an EMBL/GenBank/DDBJ whole genome shotgun (WGS) entry which is preliminary data.</text>
</comment>
<keyword evidence="3" id="KW-1185">Reference proteome</keyword>